<evidence type="ECO:0000256" key="3">
    <source>
        <dbReference type="PROSITE-ProRule" id="PRU00529"/>
    </source>
</evidence>
<dbReference type="PROSITE" id="PS00092">
    <property type="entry name" value="N6_MTASE"/>
    <property type="match status" value="1"/>
</dbReference>
<evidence type="ECO:0000256" key="1">
    <source>
        <dbReference type="ARBA" id="ARBA00022603"/>
    </source>
</evidence>
<dbReference type="Proteomes" id="UP000051586">
    <property type="component" value="Unassembled WGS sequence"/>
</dbReference>
<keyword evidence="3" id="KW-0694">RNA-binding</keyword>
<reference evidence="5 6" key="1">
    <citation type="journal article" date="2015" name="Genome Announc.">
        <title>Expanding the biotechnology potential of lactobacilli through comparative genomics of 213 strains and associated genera.</title>
        <authorList>
            <person name="Sun Z."/>
            <person name="Harris H.M."/>
            <person name="McCann A."/>
            <person name="Guo C."/>
            <person name="Argimon S."/>
            <person name="Zhang W."/>
            <person name="Yang X."/>
            <person name="Jeffery I.B."/>
            <person name="Cooney J.C."/>
            <person name="Kagawa T.F."/>
            <person name="Liu W."/>
            <person name="Song Y."/>
            <person name="Salvetti E."/>
            <person name="Wrobel A."/>
            <person name="Rasinkangas P."/>
            <person name="Parkhill J."/>
            <person name="Rea M.C."/>
            <person name="O'Sullivan O."/>
            <person name="Ritari J."/>
            <person name="Douillard F.P."/>
            <person name="Paul Ross R."/>
            <person name="Yang R."/>
            <person name="Briner A.E."/>
            <person name="Felis G.E."/>
            <person name="de Vos W.M."/>
            <person name="Barrangou R."/>
            <person name="Klaenhammer T.R."/>
            <person name="Caufield P.W."/>
            <person name="Cui Y."/>
            <person name="Zhang H."/>
            <person name="O'Toole P.W."/>
        </authorList>
    </citation>
    <scope>NUCLEOTIDE SEQUENCE [LARGE SCALE GENOMIC DNA]</scope>
    <source>
        <strain evidence="5 6">DSM 22689</strain>
    </source>
</reference>
<comment type="caution">
    <text evidence="5">The sequence shown here is derived from an EMBL/GenBank/DDBJ whole genome shotgun (WGS) entry which is preliminary data.</text>
</comment>
<dbReference type="InterPro" id="IPR002052">
    <property type="entry name" value="DNA_methylase_N6_adenine_CS"/>
</dbReference>
<dbReference type="EMBL" id="AYZI01000003">
    <property type="protein sequence ID" value="KRM91748.1"/>
    <property type="molecule type" value="Genomic_DNA"/>
</dbReference>
<dbReference type="GO" id="GO:0008990">
    <property type="term" value="F:rRNA (guanine-N2-)-methyltransferase activity"/>
    <property type="evidence" value="ECO:0007669"/>
    <property type="project" value="TreeGrafter"/>
</dbReference>
<dbReference type="PANTHER" id="PTHR47313:SF1">
    <property type="entry name" value="RIBOSOMAL RNA LARGE SUBUNIT METHYLTRANSFERASE K_L"/>
    <property type="match status" value="1"/>
</dbReference>
<name>A0A0R2CPF7_9LACO</name>
<dbReference type="InterPro" id="IPR053943">
    <property type="entry name" value="RlmKL-like_Mtase_CS"/>
</dbReference>
<dbReference type="InterPro" id="IPR004114">
    <property type="entry name" value="THUMP_dom"/>
</dbReference>
<dbReference type="PROSITE" id="PS51165">
    <property type="entry name" value="THUMP"/>
    <property type="match status" value="1"/>
</dbReference>
<evidence type="ECO:0000313" key="5">
    <source>
        <dbReference type="EMBL" id="KRM91748.1"/>
    </source>
</evidence>
<dbReference type="InterPro" id="IPR000241">
    <property type="entry name" value="RlmKL-like_Mtase"/>
</dbReference>
<accession>A0A0R2CPF7</accession>
<dbReference type="Gene3D" id="3.40.50.150">
    <property type="entry name" value="Vaccinia Virus protein VP39"/>
    <property type="match status" value="1"/>
</dbReference>
<dbReference type="CDD" id="cd11715">
    <property type="entry name" value="THUMP_AdoMetMT"/>
    <property type="match status" value="1"/>
</dbReference>
<dbReference type="GO" id="GO:0003723">
    <property type="term" value="F:RNA binding"/>
    <property type="evidence" value="ECO:0007669"/>
    <property type="project" value="UniProtKB-UniRule"/>
</dbReference>
<dbReference type="InterPro" id="IPR029063">
    <property type="entry name" value="SAM-dependent_MTases_sf"/>
</dbReference>
<dbReference type="Pfam" id="PF01170">
    <property type="entry name" value="UPF0020"/>
    <property type="match status" value="1"/>
</dbReference>
<evidence type="ECO:0000313" key="6">
    <source>
        <dbReference type="Proteomes" id="UP000051586"/>
    </source>
</evidence>
<gene>
    <name evidence="5" type="ORF">FC87_GL000572</name>
</gene>
<keyword evidence="1 5" id="KW-0489">Methyltransferase</keyword>
<evidence type="ECO:0000259" key="4">
    <source>
        <dbReference type="PROSITE" id="PS51165"/>
    </source>
</evidence>
<protein>
    <submittedName>
        <fullName evidence="5">RNA methyltransferase ypsC</fullName>
    </submittedName>
</protein>
<dbReference type="STRING" id="1423745.GCA_001311215_00186"/>
<organism evidence="5 6">
    <name type="scientific">Fructilactobacillus florum DSM 22689 = JCM 16035</name>
    <dbReference type="NCBI Taxonomy" id="1423745"/>
    <lineage>
        <taxon>Bacteria</taxon>
        <taxon>Bacillati</taxon>
        <taxon>Bacillota</taxon>
        <taxon>Bacilli</taxon>
        <taxon>Lactobacillales</taxon>
        <taxon>Lactobacillaceae</taxon>
        <taxon>Fructilactobacillus</taxon>
    </lineage>
</organism>
<dbReference type="Gene3D" id="3.30.2130.30">
    <property type="match status" value="1"/>
</dbReference>
<dbReference type="SUPFAM" id="SSF53335">
    <property type="entry name" value="S-adenosyl-L-methionine-dependent methyltransferases"/>
    <property type="match status" value="1"/>
</dbReference>
<evidence type="ECO:0000256" key="2">
    <source>
        <dbReference type="ARBA" id="ARBA00022679"/>
    </source>
</evidence>
<keyword evidence="2 5" id="KW-0808">Transferase</keyword>
<dbReference type="GO" id="GO:0070043">
    <property type="term" value="F:rRNA (guanine-N7-)-methyltransferase activity"/>
    <property type="evidence" value="ECO:0007669"/>
    <property type="project" value="TreeGrafter"/>
</dbReference>
<dbReference type="PROSITE" id="PS01261">
    <property type="entry name" value="UPF0020"/>
    <property type="match status" value="1"/>
</dbReference>
<dbReference type="InterPro" id="IPR054170">
    <property type="entry name" value="RlmL_1st"/>
</dbReference>
<dbReference type="Pfam" id="PF22020">
    <property type="entry name" value="RlmL_1st"/>
    <property type="match status" value="1"/>
</dbReference>
<dbReference type="AlphaFoldDB" id="A0A0R2CPF7"/>
<feature type="domain" description="THUMP" evidence="4">
    <location>
        <begin position="130"/>
        <end position="241"/>
    </location>
</feature>
<dbReference type="Pfam" id="PF02926">
    <property type="entry name" value="THUMP"/>
    <property type="match status" value="1"/>
</dbReference>
<dbReference type="PATRIC" id="fig|1423745.4.peg.612"/>
<sequence>MIQEIESLERSKPRERETQTLVGELYTRKSELSVGQESMILEIDDYYSIIVPDTLIEHKTWLTGACTNQVEWDFPLFFYRKNEDEIMQKFKLMATCAAGLEALTANELKQLGYQVQTENGHVMFSGTIVDVIKANLWLRTADRVEIVVGSFSATSFTELFDNVEKLPWETLIPLTGAFPVAGRSQKSQLHSVPDIQAITKKAIVAKLSNYYARHTRLPETGATYAIETRLVKNQATVLLDTTGDSLFKRGYRVAKGAAPLKENMAAALILLTNWQPKTMPFVDPMCGSGTLPIEAALIARNLAPGLQRSFACEAWDWVNPTLVDQLRDEADQQADYTSEFQIFASDVNGEMINYAKVNAQEIGLLHDIHFKQLAVQDFHTDLHHGVVVSNPPYGQRLGDQQQAVSLYHDLGKVFIPLTTWSKYFLTSDLNFETEYGMPATKRRKLYNGRIRTDYFQFWGKRNESGD</sequence>
<proteinExistence type="predicted"/>
<dbReference type="PANTHER" id="PTHR47313">
    <property type="entry name" value="RIBOSOMAL RNA LARGE SUBUNIT METHYLTRANSFERASE K/L"/>
    <property type="match status" value="1"/>
</dbReference>